<evidence type="ECO:0000259" key="2">
    <source>
        <dbReference type="Pfam" id="PF07859"/>
    </source>
</evidence>
<feature type="compositionally biased region" description="Basic and acidic residues" evidence="1">
    <location>
        <begin position="357"/>
        <end position="366"/>
    </location>
</feature>
<protein>
    <recommendedName>
        <fullName evidence="2">Alpha/beta hydrolase fold-3 domain-containing protein</fullName>
    </recommendedName>
</protein>
<dbReference type="Pfam" id="PF07859">
    <property type="entry name" value="Abhydrolase_3"/>
    <property type="match status" value="1"/>
</dbReference>
<dbReference type="SUPFAM" id="SSF53474">
    <property type="entry name" value="alpha/beta-Hydrolases"/>
    <property type="match status" value="1"/>
</dbReference>
<dbReference type="InterPro" id="IPR013094">
    <property type="entry name" value="AB_hydrolase_3"/>
</dbReference>
<reference evidence="3" key="1">
    <citation type="submission" date="2017-07" db="EMBL/GenBank/DDBJ databases">
        <title>Taro Niue Genome Assembly and Annotation.</title>
        <authorList>
            <person name="Atibalentja N."/>
            <person name="Keating K."/>
            <person name="Fields C.J."/>
        </authorList>
    </citation>
    <scope>NUCLEOTIDE SEQUENCE</scope>
    <source>
        <strain evidence="3">Niue_2</strain>
        <tissue evidence="3">Leaf</tissue>
    </source>
</reference>
<dbReference type="SMR" id="A0A843TY77"/>
<evidence type="ECO:0000313" key="4">
    <source>
        <dbReference type="Proteomes" id="UP000652761"/>
    </source>
</evidence>
<evidence type="ECO:0000313" key="3">
    <source>
        <dbReference type="EMBL" id="MQL76281.1"/>
    </source>
</evidence>
<name>A0A843TY77_COLES</name>
<dbReference type="PANTHER" id="PTHR23024">
    <property type="entry name" value="ARYLACETAMIDE DEACETYLASE"/>
    <property type="match status" value="1"/>
</dbReference>
<dbReference type="InterPro" id="IPR029058">
    <property type="entry name" value="AB_hydrolase_fold"/>
</dbReference>
<evidence type="ECO:0000256" key="1">
    <source>
        <dbReference type="SAM" id="MobiDB-lite"/>
    </source>
</evidence>
<feature type="region of interest" description="Disordered" evidence="1">
    <location>
        <begin position="344"/>
        <end position="366"/>
    </location>
</feature>
<organism evidence="3 4">
    <name type="scientific">Colocasia esculenta</name>
    <name type="common">Wild taro</name>
    <name type="synonym">Arum esculentum</name>
    <dbReference type="NCBI Taxonomy" id="4460"/>
    <lineage>
        <taxon>Eukaryota</taxon>
        <taxon>Viridiplantae</taxon>
        <taxon>Streptophyta</taxon>
        <taxon>Embryophyta</taxon>
        <taxon>Tracheophyta</taxon>
        <taxon>Spermatophyta</taxon>
        <taxon>Magnoliopsida</taxon>
        <taxon>Liliopsida</taxon>
        <taxon>Araceae</taxon>
        <taxon>Aroideae</taxon>
        <taxon>Colocasieae</taxon>
        <taxon>Colocasia</taxon>
    </lineage>
</organism>
<dbReference type="GO" id="GO:0016787">
    <property type="term" value="F:hydrolase activity"/>
    <property type="evidence" value="ECO:0007669"/>
    <property type="project" value="InterPro"/>
</dbReference>
<dbReference type="EMBL" id="NMUH01000289">
    <property type="protein sequence ID" value="MQL76281.1"/>
    <property type="molecule type" value="Genomic_DNA"/>
</dbReference>
<sequence length="366" mass="40177">MMTGRDSSPPAVTSPALPWRIRLLISVFSLVHRATLRSDGTVNRRLFSFFDSPVSPNPKPIRGVRTADVTVDPARNLWFRLFLPAAASDGRLPVLVFFHGGGFILFSPSSKLYDDVCRWFCREVSAAVVSVNYRLSPEHRCPAAYDDGLEVLRFLGSHPADREGGPPLLREFFQAADLSSCFIVGDSAGGNIAHHVARRWSSGEAPPIQRRVALAGLVALQPFFGGEERVDSEIRHAGAPMVNTKWTDWMWRAFLPEGGGRDHQAASPEGATAGLGEGFPPAMVVTGGFDPLLDWQRRYYEGLRRAGTEAGLAEYPGSNHGFFAFPELEDAQALMKDLKAFVQEQQRKQLQQPQQGGDKDVDGAMG</sequence>
<accession>A0A843TY77</accession>
<dbReference type="Gene3D" id="3.40.50.1820">
    <property type="entry name" value="alpha/beta hydrolase"/>
    <property type="match status" value="1"/>
</dbReference>
<dbReference type="InterPro" id="IPR050466">
    <property type="entry name" value="Carboxylest/Gibb_receptor"/>
</dbReference>
<comment type="caution">
    <text evidence="3">The sequence shown here is derived from an EMBL/GenBank/DDBJ whole genome shotgun (WGS) entry which is preliminary data.</text>
</comment>
<feature type="domain" description="Alpha/beta hydrolase fold-3" evidence="2">
    <location>
        <begin position="95"/>
        <end position="323"/>
    </location>
</feature>
<gene>
    <name evidence="3" type="ORF">Taro_008677</name>
</gene>
<dbReference type="Proteomes" id="UP000652761">
    <property type="component" value="Unassembled WGS sequence"/>
</dbReference>
<dbReference type="PANTHER" id="PTHR23024:SF24">
    <property type="entry name" value="ALPHA_BETA HYDROLASE FOLD-3 DOMAIN-CONTAINING PROTEIN"/>
    <property type="match status" value="1"/>
</dbReference>
<keyword evidence="4" id="KW-1185">Reference proteome</keyword>
<dbReference type="OrthoDB" id="408631at2759"/>
<proteinExistence type="predicted"/>
<dbReference type="AlphaFoldDB" id="A0A843TY77"/>